<dbReference type="RefSeq" id="WP_175373342.1">
    <property type="nucleotide sequence ID" value="NZ_JABWCS010000216.1"/>
</dbReference>
<name>A0A850EU71_9BACL</name>
<organism evidence="1 2">
    <name type="scientific">Paenibacillus agri</name>
    <dbReference type="NCBI Taxonomy" id="2744309"/>
    <lineage>
        <taxon>Bacteria</taxon>
        <taxon>Bacillati</taxon>
        <taxon>Bacillota</taxon>
        <taxon>Bacilli</taxon>
        <taxon>Bacillales</taxon>
        <taxon>Paenibacillaceae</taxon>
        <taxon>Paenibacillus</taxon>
    </lineage>
</organism>
<protein>
    <submittedName>
        <fullName evidence="1">Uncharacterized protein</fullName>
    </submittedName>
</protein>
<gene>
    <name evidence="1" type="ORF">HPT30_21430</name>
</gene>
<evidence type="ECO:0000313" key="1">
    <source>
        <dbReference type="EMBL" id="NUU62914.1"/>
    </source>
</evidence>
<dbReference type="AlphaFoldDB" id="A0A850EU71"/>
<dbReference type="Proteomes" id="UP000564806">
    <property type="component" value="Unassembled WGS sequence"/>
</dbReference>
<accession>A0A850EU71</accession>
<keyword evidence="2" id="KW-1185">Reference proteome</keyword>
<reference evidence="1" key="1">
    <citation type="submission" date="2020-06" db="EMBL/GenBank/DDBJ databases">
        <title>Paenibacillus sp. nov., isolated from soil.</title>
        <authorList>
            <person name="Seo Y.L."/>
        </authorList>
    </citation>
    <scope>NUCLEOTIDE SEQUENCE [LARGE SCALE GENOMIC DNA]</scope>
    <source>
        <strain evidence="1">JW14</strain>
    </source>
</reference>
<sequence>MPNSDSSYIEAIDKLTDSLARMMAWETRRVNTGQNSDELEGQWVALLSRIAEMTGFSCRIERTSSEKAKREATLAQAFPAWIATLNKSILEFPFSNTFHRLAVQEQLRQIGYYYGGSYSQEMALRNKLRGRKLPMPFLNQELFPKWHNWEWPKEMSSGNNE</sequence>
<dbReference type="EMBL" id="JABWCS010000216">
    <property type="protein sequence ID" value="NUU62914.1"/>
    <property type="molecule type" value="Genomic_DNA"/>
</dbReference>
<evidence type="ECO:0000313" key="2">
    <source>
        <dbReference type="Proteomes" id="UP000564806"/>
    </source>
</evidence>
<comment type="caution">
    <text evidence="1">The sequence shown here is derived from an EMBL/GenBank/DDBJ whole genome shotgun (WGS) entry which is preliminary data.</text>
</comment>
<proteinExistence type="predicted"/>